<dbReference type="KEGG" id="spu:100893398"/>
<accession>A0A7M7LP55</accession>
<dbReference type="PANTHER" id="PTHR46704:SF9">
    <property type="entry name" value="BHLH DOMAIN-CONTAINING PROTEIN"/>
    <property type="match status" value="1"/>
</dbReference>
<name>A0A7M7LP55_STRPU</name>
<organism evidence="2 3">
    <name type="scientific">Strongylocentrotus purpuratus</name>
    <name type="common">Purple sea urchin</name>
    <dbReference type="NCBI Taxonomy" id="7668"/>
    <lineage>
        <taxon>Eukaryota</taxon>
        <taxon>Metazoa</taxon>
        <taxon>Echinodermata</taxon>
        <taxon>Eleutherozoa</taxon>
        <taxon>Echinozoa</taxon>
        <taxon>Echinoidea</taxon>
        <taxon>Euechinoidea</taxon>
        <taxon>Echinacea</taxon>
        <taxon>Camarodonta</taxon>
        <taxon>Echinidea</taxon>
        <taxon>Strongylocentrotidae</taxon>
        <taxon>Strongylocentrotus</taxon>
    </lineage>
</organism>
<dbReference type="InParanoid" id="A0A7M7LP55"/>
<protein>
    <submittedName>
        <fullName evidence="2">Uncharacterized protein</fullName>
    </submittedName>
</protein>
<feature type="compositionally biased region" description="Basic residues" evidence="1">
    <location>
        <begin position="186"/>
        <end position="195"/>
    </location>
</feature>
<evidence type="ECO:0000313" key="3">
    <source>
        <dbReference type="Proteomes" id="UP000007110"/>
    </source>
</evidence>
<evidence type="ECO:0000256" key="1">
    <source>
        <dbReference type="SAM" id="MobiDB-lite"/>
    </source>
</evidence>
<reference evidence="2" key="2">
    <citation type="submission" date="2021-01" db="UniProtKB">
        <authorList>
            <consortium name="EnsemblMetazoa"/>
        </authorList>
    </citation>
    <scope>IDENTIFICATION</scope>
</reference>
<dbReference type="Proteomes" id="UP000007110">
    <property type="component" value="Unassembled WGS sequence"/>
</dbReference>
<dbReference type="GeneID" id="100893398"/>
<dbReference type="EnsemblMetazoa" id="XM_003724959">
    <property type="protein sequence ID" value="XP_003725007"/>
    <property type="gene ID" value="LOC100893398"/>
</dbReference>
<dbReference type="OrthoDB" id="6630698at2759"/>
<feature type="region of interest" description="Disordered" evidence="1">
    <location>
        <begin position="166"/>
        <end position="195"/>
    </location>
</feature>
<reference evidence="3" key="1">
    <citation type="submission" date="2015-02" db="EMBL/GenBank/DDBJ databases">
        <title>Genome sequencing for Strongylocentrotus purpuratus.</title>
        <authorList>
            <person name="Murali S."/>
            <person name="Liu Y."/>
            <person name="Vee V."/>
            <person name="English A."/>
            <person name="Wang M."/>
            <person name="Skinner E."/>
            <person name="Han Y."/>
            <person name="Muzny D.M."/>
            <person name="Worley K.C."/>
            <person name="Gibbs R.A."/>
        </authorList>
    </citation>
    <scope>NUCLEOTIDE SEQUENCE</scope>
</reference>
<evidence type="ECO:0000313" key="2">
    <source>
        <dbReference type="EnsemblMetazoa" id="XP_003725007"/>
    </source>
</evidence>
<proteinExistence type="predicted"/>
<sequence>MPFSLRHRSDLDDLENAPMIPDLILFFFRTLVGGLQADTGVESSRDVVERKAMALSSDAIFNCSRGNVKPWKHQTIGLGLGALTGSKTLITIMNRFGHCISYDEVKGLETEIAYTCSNCDRETPAGLHLLDALGTGLAWDNYDVNTETLDGKDTLHATVGICYQNELPSEPVPEPSDSKSPGTLSGRKRKSFGGK</sequence>
<keyword evidence="3" id="KW-1185">Reference proteome</keyword>
<dbReference type="PANTHER" id="PTHR46704">
    <property type="entry name" value="CXC DOMAIN-CONTAINING PROTEIN-RELATED"/>
    <property type="match status" value="1"/>
</dbReference>
<dbReference type="RefSeq" id="XP_003725007.2">
    <property type="nucleotide sequence ID" value="XM_003724959.3"/>
</dbReference>
<dbReference type="AlphaFoldDB" id="A0A7M7LP55"/>